<comment type="caution">
    <text evidence="1">The sequence shown here is derived from an EMBL/GenBank/DDBJ whole genome shotgun (WGS) entry which is preliminary data.</text>
</comment>
<protein>
    <submittedName>
        <fullName evidence="1">Ribokinase</fullName>
    </submittedName>
</protein>
<keyword evidence="2" id="KW-1185">Reference proteome</keyword>
<evidence type="ECO:0000313" key="2">
    <source>
        <dbReference type="Proteomes" id="UP000633731"/>
    </source>
</evidence>
<dbReference type="EMBL" id="JAEOXF010000026">
    <property type="protein sequence ID" value="MBK4728125.1"/>
    <property type="molecule type" value="Genomic_DNA"/>
</dbReference>
<dbReference type="Proteomes" id="UP000633731">
    <property type="component" value="Unassembled WGS sequence"/>
</dbReference>
<reference evidence="1" key="1">
    <citation type="submission" date="2021-01" db="EMBL/GenBank/DDBJ databases">
        <title>Draft genome of Pantoea agglomerans Eh 335.</title>
        <authorList>
            <person name="Emsley S.A."/>
            <person name="Oline D.K."/>
            <person name="Saw J.H."/>
            <person name="Ushijima B."/>
            <person name="Videau P."/>
            <person name="Koyack M.J."/>
        </authorList>
    </citation>
    <scope>NUCLEOTIDE SEQUENCE</scope>
    <source>
        <strain evidence="1">Eh 335</strain>
    </source>
</reference>
<organism evidence="1 2">
    <name type="scientific">Enterobacter agglomerans</name>
    <name type="common">Erwinia herbicola</name>
    <name type="synonym">Pantoea agglomerans</name>
    <dbReference type="NCBI Taxonomy" id="549"/>
    <lineage>
        <taxon>Bacteria</taxon>
        <taxon>Pseudomonadati</taxon>
        <taxon>Pseudomonadota</taxon>
        <taxon>Gammaproteobacteria</taxon>
        <taxon>Enterobacterales</taxon>
        <taxon>Erwiniaceae</taxon>
        <taxon>Pantoea</taxon>
        <taxon>Pantoea agglomerans group</taxon>
    </lineage>
</organism>
<gene>
    <name evidence="1" type="ORF">JJL49_23155</name>
</gene>
<sequence>MSHILVIGSLHYDIMLAAHHRPEKGETVIGSSCAYKFGGKGGNQAVSAALAGAKVRFAGAVGDDAQGQFLLTYLQQHGVNTADVAVKAGVPSGMSVAIQDAEGDYGAVVVSNANNLIAPDALSDDRLWQQVSMLLLQNEVPDAVNHQAAAEAKKRGILVCYNAAPAREVSEQMLASVDLLVVNAVEARDLSQIAVPDLSAACLAAESLGQSFPAVVVTAGEHGVAFCEKGSASQSLPAEKVTLVSTHGAGDCFMGMLCTTLLQGAPLATAVSNANRAAAEHVSRPALL</sequence>
<name>A0ACC5RTZ1_ENTAG</name>
<proteinExistence type="predicted"/>
<evidence type="ECO:0000313" key="1">
    <source>
        <dbReference type="EMBL" id="MBK4728125.1"/>
    </source>
</evidence>
<accession>A0ACC5RTZ1</accession>